<reference evidence="8 9" key="1">
    <citation type="submission" date="2017-06" db="EMBL/GenBank/DDBJ databases">
        <authorList>
            <person name="Kim H.J."/>
            <person name="Triplett B.A."/>
        </authorList>
    </citation>
    <scope>NUCLEOTIDE SEQUENCE [LARGE SCALE GENOMIC DNA]</scope>
    <source>
        <strain evidence="8 9">DSM 43151</strain>
    </source>
</reference>
<feature type="region of interest" description="Disordered" evidence="6">
    <location>
        <begin position="293"/>
        <end position="333"/>
    </location>
</feature>
<keyword evidence="9" id="KW-1185">Reference proteome</keyword>
<evidence type="ECO:0000256" key="7">
    <source>
        <dbReference type="SAM" id="Phobius"/>
    </source>
</evidence>
<dbReference type="PIRSF" id="PIRSF035875">
    <property type="entry name" value="RNase_BN"/>
    <property type="match status" value="1"/>
</dbReference>
<name>A0A239JHG0_9ACTN</name>
<dbReference type="PANTHER" id="PTHR30213">
    <property type="entry name" value="INNER MEMBRANE PROTEIN YHJD"/>
    <property type="match status" value="1"/>
</dbReference>
<protein>
    <submittedName>
        <fullName evidence="8">Membrane protein</fullName>
    </submittedName>
</protein>
<accession>A0A239JHG0</accession>
<gene>
    <name evidence="8" type="ORF">SAMN06264365_13543</name>
</gene>
<evidence type="ECO:0000313" key="9">
    <source>
        <dbReference type="Proteomes" id="UP000198415"/>
    </source>
</evidence>
<dbReference type="Pfam" id="PF03631">
    <property type="entry name" value="Virul_fac_BrkB"/>
    <property type="match status" value="1"/>
</dbReference>
<feature type="transmembrane region" description="Helical" evidence="7">
    <location>
        <begin position="144"/>
        <end position="172"/>
    </location>
</feature>
<feature type="transmembrane region" description="Helical" evidence="7">
    <location>
        <begin position="47"/>
        <end position="68"/>
    </location>
</feature>
<dbReference type="InterPro" id="IPR017039">
    <property type="entry name" value="Virul_fac_BrkB"/>
</dbReference>
<proteinExistence type="predicted"/>
<dbReference type="GO" id="GO:0005886">
    <property type="term" value="C:plasma membrane"/>
    <property type="evidence" value="ECO:0007669"/>
    <property type="project" value="UniProtKB-SubCell"/>
</dbReference>
<evidence type="ECO:0000256" key="3">
    <source>
        <dbReference type="ARBA" id="ARBA00022692"/>
    </source>
</evidence>
<dbReference type="EMBL" id="FZNR01000035">
    <property type="protein sequence ID" value="SNT05265.1"/>
    <property type="molecule type" value="Genomic_DNA"/>
</dbReference>
<feature type="transmembrane region" description="Helical" evidence="7">
    <location>
        <begin position="95"/>
        <end position="115"/>
    </location>
</feature>
<comment type="subcellular location">
    <subcellularLocation>
        <location evidence="1">Cell membrane</location>
        <topology evidence="1">Multi-pass membrane protein</topology>
    </subcellularLocation>
</comment>
<organism evidence="8 9">
    <name type="scientific">Actinoplanes regularis</name>
    <dbReference type="NCBI Taxonomy" id="52697"/>
    <lineage>
        <taxon>Bacteria</taxon>
        <taxon>Bacillati</taxon>
        <taxon>Actinomycetota</taxon>
        <taxon>Actinomycetes</taxon>
        <taxon>Micromonosporales</taxon>
        <taxon>Micromonosporaceae</taxon>
        <taxon>Actinoplanes</taxon>
    </lineage>
</organism>
<keyword evidence="3 7" id="KW-0812">Transmembrane</keyword>
<feature type="transmembrane region" description="Helical" evidence="7">
    <location>
        <begin position="253"/>
        <end position="278"/>
    </location>
</feature>
<feature type="transmembrane region" description="Helical" evidence="7">
    <location>
        <begin position="219"/>
        <end position="241"/>
    </location>
</feature>
<evidence type="ECO:0000256" key="1">
    <source>
        <dbReference type="ARBA" id="ARBA00004651"/>
    </source>
</evidence>
<evidence type="ECO:0000313" key="8">
    <source>
        <dbReference type="EMBL" id="SNT05265.1"/>
    </source>
</evidence>
<keyword evidence="4 7" id="KW-1133">Transmembrane helix</keyword>
<feature type="transmembrane region" description="Helical" evidence="7">
    <location>
        <begin position="184"/>
        <end position="207"/>
    </location>
</feature>
<dbReference type="Proteomes" id="UP000198415">
    <property type="component" value="Unassembled WGS sequence"/>
</dbReference>
<evidence type="ECO:0000256" key="6">
    <source>
        <dbReference type="SAM" id="MobiDB-lite"/>
    </source>
</evidence>
<sequence>MASGMMRRAAAAWQAARRRHGWLDHLARAVVRYDEADGGRLAAAITYYAFFATFAFALLGFAAFGFALDKPAVQQSLQHYLAANLPGLDVQQLRVARGTIGFIAFLGLPVTGWFWTDAMRSSIRKVWRLPEYPGTFVPRLLIDLLALIGLGLLLAASLTTAFLTVAAANLLIEPTIASPTQSQWLLSAVGSAVSIGVNTLLATAVLTGLPRLRMPPRRVVGPALLVALGLELLKTVGRVLVQNVEANPTYQAVAGTVGLLFSLNIINQLLLFAAALAATSSIGDATDLSARAGSLKPAPARNDHAAKPATVTDPGSPGERIGDPPPPPPPART</sequence>
<evidence type="ECO:0000256" key="4">
    <source>
        <dbReference type="ARBA" id="ARBA00022989"/>
    </source>
</evidence>
<feature type="compositionally biased region" description="Pro residues" evidence="6">
    <location>
        <begin position="323"/>
        <end position="333"/>
    </location>
</feature>
<evidence type="ECO:0000256" key="2">
    <source>
        <dbReference type="ARBA" id="ARBA00022475"/>
    </source>
</evidence>
<evidence type="ECO:0000256" key="5">
    <source>
        <dbReference type="ARBA" id="ARBA00023136"/>
    </source>
</evidence>
<dbReference type="PANTHER" id="PTHR30213:SF1">
    <property type="entry name" value="INNER MEMBRANE PROTEIN YHJD"/>
    <property type="match status" value="1"/>
</dbReference>
<keyword evidence="2" id="KW-1003">Cell membrane</keyword>
<dbReference type="AlphaFoldDB" id="A0A239JHG0"/>
<keyword evidence="5 7" id="KW-0472">Membrane</keyword>